<accession>A0AAV4BDV7</accession>
<evidence type="ECO:0000313" key="1">
    <source>
        <dbReference type="EMBL" id="GFO17132.1"/>
    </source>
</evidence>
<protein>
    <submittedName>
        <fullName evidence="1">Uncharacterized protein</fullName>
    </submittedName>
</protein>
<keyword evidence="2" id="KW-1185">Reference proteome</keyword>
<organism evidence="1 2">
    <name type="scientific">Plakobranchus ocellatus</name>
    <dbReference type="NCBI Taxonomy" id="259542"/>
    <lineage>
        <taxon>Eukaryota</taxon>
        <taxon>Metazoa</taxon>
        <taxon>Spiralia</taxon>
        <taxon>Lophotrochozoa</taxon>
        <taxon>Mollusca</taxon>
        <taxon>Gastropoda</taxon>
        <taxon>Heterobranchia</taxon>
        <taxon>Euthyneura</taxon>
        <taxon>Panpulmonata</taxon>
        <taxon>Sacoglossa</taxon>
        <taxon>Placobranchoidea</taxon>
        <taxon>Plakobranchidae</taxon>
        <taxon>Plakobranchus</taxon>
    </lineage>
</organism>
<proteinExistence type="predicted"/>
<reference evidence="1 2" key="1">
    <citation type="journal article" date="2021" name="Elife">
        <title>Chloroplast acquisition without the gene transfer in kleptoplastic sea slugs, Plakobranchus ocellatus.</title>
        <authorList>
            <person name="Maeda T."/>
            <person name="Takahashi S."/>
            <person name="Yoshida T."/>
            <person name="Shimamura S."/>
            <person name="Takaki Y."/>
            <person name="Nagai Y."/>
            <person name="Toyoda A."/>
            <person name="Suzuki Y."/>
            <person name="Arimoto A."/>
            <person name="Ishii H."/>
            <person name="Satoh N."/>
            <person name="Nishiyama T."/>
            <person name="Hasebe M."/>
            <person name="Maruyama T."/>
            <person name="Minagawa J."/>
            <person name="Obokata J."/>
            <person name="Shigenobu S."/>
        </authorList>
    </citation>
    <scope>NUCLEOTIDE SEQUENCE [LARGE SCALE GENOMIC DNA]</scope>
</reference>
<name>A0AAV4BDV7_9GAST</name>
<comment type="caution">
    <text evidence="1">The sequence shown here is derived from an EMBL/GenBank/DDBJ whole genome shotgun (WGS) entry which is preliminary data.</text>
</comment>
<dbReference type="AlphaFoldDB" id="A0AAV4BDV7"/>
<gene>
    <name evidence="1" type="ORF">PoB_004363700</name>
</gene>
<dbReference type="EMBL" id="BLXT01004727">
    <property type="protein sequence ID" value="GFO17132.1"/>
    <property type="molecule type" value="Genomic_DNA"/>
</dbReference>
<evidence type="ECO:0000313" key="2">
    <source>
        <dbReference type="Proteomes" id="UP000735302"/>
    </source>
</evidence>
<sequence length="74" mass="8251">MTLEFDQVHAASALCPDNRGPLGYRNQRICPPSECRGPAAEGWGVGFSASLARYCAKPFLAWARHHQYRLQESC</sequence>
<dbReference type="Proteomes" id="UP000735302">
    <property type="component" value="Unassembled WGS sequence"/>
</dbReference>